<keyword evidence="2" id="KW-0238">DNA-binding</keyword>
<dbReference type="InterPro" id="IPR036693">
    <property type="entry name" value="TF_LuxR_autoind-bd_dom_sf"/>
</dbReference>
<proteinExistence type="predicted"/>
<keyword evidence="3" id="KW-0804">Transcription</keyword>
<dbReference type="GO" id="GO:0003677">
    <property type="term" value="F:DNA binding"/>
    <property type="evidence" value="ECO:0007669"/>
    <property type="project" value="UniProtKB-KW"/>
</dbReference>
<reference evidence="5 6" key="1">
    <citation type="submission" date="2019-11" db="EMBL/GenBank/DDBJ databases">
        <title>Draft genome sequence of Paludibacterium sp. dN18-1.</title>
        <authorList>
            <person name="Im W.-T."/>
        </authorList>
    </citation>
    <scope>NUCLEOTIDE SEQUENCE [LARGE SCALE GENOMIC DNA]</scope>
    <source>
        <strain evidence="6">dN 18-1</strain>
    </source>
</reference>
<dbReference type="RefSeq" id="WP_230368836.1">
    <property type="nucleotide sequence ID" value="NZ_WLYX01000001.1"/>
</dbReference>
<organism evidence="5 6">
    <name type="scientific">Paludibacterium denitrificans</name>
    <dbReference type="NCBI Taxonomy" id="2675226"/>
    <lineage>
        <taxon>Bacteria</taxon>
        <taxon>Pseudomonadati</taxon>
        <taxon>Pseudomonadota</taxon>
        <taxon>Betaproteobacteria</taxon>
        <taxon>Neisseriales</taxon>
        <taxon>Chromobacteriaceae</taxon>
        <taxon>Paludibacterium</taxon>
    </lineage>
</organism>
<evidence type="ECO:0000256" key="2">
    <source>
        <dbReference type="ARBA" id="ARBA00023125"/>
    </source>
</evidence>
<evidence type="ECO:0000256" key="1">
    <source>
        <dbReference type="ARBA" id="ARBA00023015"/>
    </source>
</evidence>
<keyword evidence="6" id="KW-1185">Reference proteome</keyword>
<gene>
    <name evidence="5" type="ORF">GKE73_01325</name>
</gene>
<keyword evidence="1" id="KW-0805">Transcription regulation</keyword>
<protein>
    <recommendedName>
        <fullName evidence="4">Transcription factor LuxR-like autoinducer-binding domain-containing protein</fullName>
    </recommendedName>
</protein>
<sequence length="126" mass="14698">MQQALMRNKYLGRLTESVIILLDELVSINNQNQLGDYLHHLKSHIPANRLLLVVTHASKNTTTIEYLTGANWPSQWISLYRRERFYLVDPILLSPARTALIWRDVVAMATPTQEALRFFRYARNTM</sequence>
<comment type="caution">
    <text evidence="5">The sequence shown here is derived from an EMBL/GenBank/DDBJ whole genome shotgun (WGS) entry which is preliminary data.</text>
</comment>
<dbReference type="Gene3D" id="3.30.450.80">
    <property type="entry name" value="Transcription factor LuxR-like, autoinducer-binding domain"/>
    <property type="match status" value="1"/>
</dbReference>
<dbReference type="SUPFAM" id="SSF75516">
    <property type="entry name" value="Pheromone-binding domain of LuxR-like quorum-sensing transcription factors"/>
    <property type="match status" value="1"/>
</dbReference>
<evidence type="ECO:0000313" key="6">
    <source>
        <dbReference type="Proteomes" id="UP000446658"/>
    </source>
</evidence>
<dbReference type="InterPro" id="IPR005143">
    <property type="entry name" value="TF_LuxR_autoind-bd_dom"/>
</dbReference>
<evidence type="ECO:0000259" key="4">
    <source>
        <dbReference type="Pfam" id="PF03472"/>
    </source>
</evidence>
<evidence type="ECO:0000313" key="5">
    <source>
        <dbReference type="EMBL" id="MTD32426.1"/>
    </source>
</evidence>
<dbReference type="AlphaFoldDB" id="A0A844G7V5"/>
<dbReference type="Proteomes" id="UP000446658">
    <property type="component" value="Unassembled WGS sequence"/>
</dbReference>
<evidence type="ECO:0000256" key="3">
    <source>
        <dbReference type="ARBA" id="ARBA00023163"/>
    </source>
</evidence>
<name>A0A844G7V5_9NEIS</name>
<dbReference type="Pfam" id="PF03472">
    <property type="entry name" value="Autoind_bind"/>
    <property type="match status" value="1"/>
</dbReference>
<dbReference type="EMBL" id="WLYX01000001">
    <property type="protein sequence ID" value="MTD32426.1"/>
    <property type="molecule type" value="Genomic_DNA"/>
</dbReference>
<accession>A0A844G7V5</accession>
<feature type="domain" description="Transcription factor LuxR-like autoinducer-binding" evidence="4">
    <location>
        <begin position="31"/>
        <end position="123"/>
    </location>
</feature>